<evidence type="ECO:0000256" key="1">
    <source>
        <dbReference type="ARBA" id="ARBA00004141"/>
    </source>
</evidence>
<comment type="subcellular location">
    <subcellularLocation>
        <location evidence="1">Membrane</location>
        <topology evidence="1">Multi-pass membrane protein</topology>
    </subcellularLocation>
</comment>
<evidence type="ECO:0000256" key="2">
    <source>
        <dbReference type="ARBA" id="ARBA00023136"/>
    </source>
</evidence>
<dbReference type="Gene3D" id="2.70.170.10">
    <property type="entry name" value="Neurotransmitter-gated ion-channel ligand-binding domain"/>
    <property type="match status" value="1"/>
</dbReference>
<dbReference type="EMBL" id="JQDR03010210">
    <property type="protein sequence ID" value="KAA0194575.1"/>
    <property type="molecule type" value="Genomic_DNA"/>
</dbReference>
<dbReference type="Proteomes" id="UP000711488">
    <property type="component" value="Unassembled WGS sequence"/>
</dbReference>
<name>A0A6A0GZZ1_HYAAZ</name>
<dbReference type="Pfam" id="PF02931">
    <property type="entry name" value="Neur_chan_LBD"/>
    <property type="match status" value="1"/>
</dbReference>
<dbReference type="GO" id="GO:0005230">
    <property type="term" value="F:extracellular ligand-gated monoatomic ion channel activity"/>
    <property type="evidence" value="ECO:0007669"/>
    <property type="project" value="InterPro"/>
</dbReference>
<evidence type="ECO:0000313" key="4">
    <source>
        <dbReference type="EMBL" id="KAA0194575.1"/>
    </source>
</evidence>
<dbReference type="InterPro" id="IPR006202">
    <property type="entry name" value="Neur_chan_lig-bd"/>
</dbReference>
<reference evidence="4" key="2">
    <citation type="journal article" date="2018" name="Environ. Sci. Technol.">
        <title>The Toxicogenome of Hyalella azteca: A Model for Sediment Ecotoxicology and Evolutionary Toxicology.</title>
        <authorList>
            <person name="Poynton H.C."/>
            <person name="Hasenbein S."/>
            <person name="Benoit J.B."/>
            <person name="Sepulveda M.S."/>
            <person name="Poelchau M.F."/>
            <person name="Hughes D.S.T."/>
            <person name="Murali S.C."/>
            <person name="Chen S."/>
            <person name="Glastad K.M."/>
            <person name="Goodisman M.A.D."/>
            <person name="Werren J.H."/>
            <person name="Vineis J.H."/>
            <person name="Bowen J.L."/>
            <person name="Friedrich M."/>
            <person name="Jones J."/>
            <person name="Robertson H.M."/>
            <person name="Feyereisen R."/>
            <person name="Mechler-Hickson A."/>
            <person name="Mathers N."/>
            <person name="Lee C.E."/>
            <person name="Colbourne J.K."/>
            <person name="Biales A."/>
            <person name="Johnston J.S."/>
            <person name="Wellborn G.A."/>
            <person name="Rosendale A.J."/>
            <person name="Cridge A.G."/>
            <person name="Munoz-Torres M.C."/>
            <person name="Bain P.A."/>
            <person name="Manny A.R."/>
            <person name="Major K.M."/>
            <person name="Lambert F.N."/>
            <person name="Vulpe C.D."/>
            <person name="Tuck P."/>
            <person name="Blalock B.J."/>
            <person name="Lin Y.Y."/>
            <person name="Smith M.E."/>
            <person name="Ochoa-Acuna H."/>
            <person name="Chen M.M."/>
            <person name="Childers C.P."/>
            <person name="Qu J."/>
            <person name="Dugan S."/>
            <person name="Lee S.L."/>
            <person name="Chao H."/>
            <person name="Dinh H."/>
            <person name="Han Y."/>
            <person name="Doddapaneni H."/>
            <person name="Worley K.C."/>
            <person name="Muzny D.M."/>
            <person name="Gibbs R.A."/>
            <person name="Richards S."/>
        </authorList>
    </citation>
    <scope>NUCLEOTIDE SEQUENCE</scope>
    <source>
        <strain evidence="4">HAZT.00-mixed</strain>
        <tissue evidence="4">Whole organism</tissue>
    </source>
</reference>
<dbReference type="PANTHER" id="PTHR18945">
    <property type="entry name" value="NEUROTRANSMITTER GATED ION CHANNEL"/>
    <property type="match status" value="1"/>
</dbReference>
<accession>A0A6A0GZZ1</accession>
<sequence length="92" mass="10558">MVGTSGPMLREKIWKPDTFFENVKVASLHTVTVPNVLLRVSQNGDVLYSMRLTLRLSCSLELELYPFDAQTCYLHLSSCESSRPFTRWSVFL</sequence>
<evidence type="ECO:0000259" key="3">
    <source>
        <dbReference type="Pfam" id="PF02931"/>
    </source>
</evidence>
<gene>
    <name evidence="4" type="ORF">HAZT_HAZT004632</name>
</gene>
<comment type="caution">
    <text evidence="4">The sequence shown here is derived from an EMBL/GenBank/DDBJ whole genome shotgun (WGS) entry which is preliminary data.</text>
</comment>
<dbReference type="InterPro" id="IPR006201">
    <property type="entry name" value="Neur_channel"/>
</dbReference>
<dbReference type="AlphaFoldDB" id="A0A6A0GZZ1"/>
<keyword evidence="2" id="KW-0472">Membrane</keyword>
<dbReference type="InterPro" id="IPR036734">
    <property type="entry name" value="Neur_chan_lig-bd_sf"/>
</dbReference>
<feature type="domain" description="Neurotransmitter-gated ion-channel ligand-binding" evidence="3">
    <location>
        <begin position="10"/>
        <end position="79"/>
    </location>
</feature>
<dbReference type="GO" id="GO:0004888">
    <property type="term" value="F:transmembrane signaling receptor activity"/>
    <property type="evidence" value="ECO:0007669"/>
    <property type="project" value="InterPro"/>
</dbReference>
<protein>
    <recommendedName>
        <fullName evidence="3">Neurotransmitter-gated ion-channel ligand-binding domain-containing protein</fullName>
    </recommendedName>
</protein>
<organism evidence="4">
    <name type="scientific">Hyalella azteca</name>
    <name type="common">Amphipod</name>
    <dbReference type="NCBI Taxonomy" id="294128"/>
    <lineage>
        <taxon>Eukaryota</taxon>
        <taxon>Metazoa</taxon>
        <taxon>Ecdysozoa</taxon>
        <taxon>Arthropoda</taxon>
        <taxon>Crustacea</taxon>
        <taxon>Multicrustacea</taxon>
        <taxon>Malacostraca</taxon>
        <taxon>Eumalacostraca</taxon>
        <taxon>Peracarida</taxon>
        <taxon>Amphipoda</taxon>
        <taxon>Senticaudata</taxon>
        <taxon>Talitrida</taxon>
        <taxon>Talitroidea</taxon>
        <taxon>Hyalellidae</taxon>
        <taxon>Hyalella</taxon>
    </lineage>
</organism>
<reference evidence="4" key="3">
    <citation type="submission" date="2019-06" db="EMBL/GenBank/DDBJ databases">
        <authorList>
            <person name="Poynton C."/>
            <person name="Hasenbein S."/>
            <person name="Benoit J.B."/>
            <person name="Sepulveda M.S."/>
            <person name="Poelchau M.F."/>
            <person name="Murali S.C."/>
            <person name="Chen S."/>
            <person name="Glastad K.M."/>
            <person name="Werren J.H."/>
            <person name="Vineis J.H."/>
            <person name="Bowen J.L."/>
            <person name="Friedrich M."/>
            <person name="Jones J."/>
            <person name="Robertson H.M."/>
            <person name="Feyereisen R."/>
            <person name="Mechler-Hickson A."/>
            <person name="Mathers N."/>
            <person name="Lee C.E."/>
            <person name="Colbourne J.K."/>
            <person name="Biales A."/>
            <person name="Johnston J.S."/>
            <person name="Wellborn G.A."/>
            <person name="Rosendale A.J."/>
            <person name="Cridge A.G."/>
            <person name="Munoz-Torres M.C."/>
            <person name="Bain P.A."/>
            <person name="Manny A.R."/>
            <person name="Major K.M."/>
            <person name="Lambert F.N."/>
            <person name="Vulpe C.D."/>
            <person name="Tuck P."/>
            <person name="Blalock B.J."/>
            <person name="Lin Y.-Y."/>
            <person name="Smith M.E."/>
            <person name="Ochoa-Acuna H."/>
            <person name="Chen M.-J.M."/>
            <person name="Childers C.P."/>
            <person name="Qu J."/>
            <person name="Dugan S."/>
            <person name="Lee S.L."/>
            <person name="Chao H."/>
            <person name="Dinh H."/>
            <person name="Han Y."/>
            <person name="Doddapaneni H."/>
            <person name="Worley K.C."/>
            <person name="Muzny D.M."/>
            <person name="Gibbs R.A."/>
            <person name="Richards S."/>
        </authorList>
    </citation>
    <scope>NUCLEOTIDE SEQUENCE</scope>
    <source>
        <strain evidence="4">HAZT.00-mixed</strain>
        <tissue evidence="4">Whole organism</tissue>
    </source>
</reference>
<dbReference type="InterPro" id="IPR018000">
    <property type="entry name" value="Neurotransmitter_ion_chnl_CS"/>
</dbReference>
<proteinExistence type="predicted"/>
<reference evidence="4" key="1">
    <citation type="submission" date="2014-08" db="EMBL/GenBank/DDBJ databases">
        <authorList>
            <person name="Murali S."/>
            <person name="Richards S."/>
            <person name="Bandaranaike D."/>
            <person name="Bellair M."/>
            <person name="Blankenburg K."/>
            <person name="Chao H."/>
            <person name="Dinh H."/>
            <person name="Doddapaneni H."/>
            <person name="Dugan-Rocha S."/>
            <person name="Elkadiri S."/>
            <person name="Gnanaolivu R."/>
            <person name="Hughes D."/>
            <person name="Lee S."/>
            <person name="Li M."/>
            <person name="Ming W."/>
            <person name="Munidasa M."/>
            <person name="Muniz J."/>
            <person name="Nguyen L."/>
            <person name="Osuji N."/>
            <person name="Pu L.-L."/>
            <person name="Puazo M."/>
            <person name="Skinner E."/>
            <person name="Qu C."/>
            <person name="Quiroz J."/>
            <person name="Raj R."/>
            <person name="Weissenberger G."/>
            <person name="Xin Y."/>
            <person name="Zou X."/>
            <person name="Han Y."/>
            <person name="Worley K."/>
            <person name="Muzny D."/>
            <person name="Gibbs R."/>
        </authorList>
    </citation>
    <scope>NUCLEOTIDE SEQUENCE</scope>
    <source>
        <strain evidence="4">HAZT.00-mixed</strain>
        <tissue evidence="4">Whole organism</tissue>
    </source>
</reference>
<dbReference type="SUPFAM" id="SSF63712">
    <property type="entry name" value="Nicotinic receptor ligand binding domain-like"/>
    <property type="match status" value="1"/>
</dbReference>
<dbReference type="GO" id="GO:0016020">
    <property type="term" value="C:membrane"/>
    <property type="evidence" value="ECO:0007669"/>
    <property type="project" value="UniProtKB-SubCell"/>
</dbReference>
<dbReference type="PROSITE" id="PS00236">
    <property type="entry name" value="NEUROTR_ION_CHANNEL"/>
    <property type="match status" value="1"/>
</dbReference>